<dbReference type="GO" id="GO:0048471">
    <property type="term" value="C:perinuclear region of cytoplasm"/>
    <property type="evidence" value="ECO:0007669"/>
    <property type="project" value="TreeGrafter"/>
</dbReference>
<dbReference type="GO" id="GO:0005634">
    <property type="term" value="C:nucleus"/>
    <property type="evidence" value="ECO:0007669"/>
    <property type="project" value="TreeGrafter"/>
</dbReference>
<evidence type="ECO:0000313" key="5">
    <source>
        <dbReference type="Proteomes" id="UP001165160"/>
    </source>
</evidence>
<protein>
    <submittedName>
        <fullName evidence="4">Uncharacterized protein</fullName>
    </submittedName>
</protein>
<reference evidence="5" key="1">
    <citation type="journal article" date="2023" name="Commun. Biol.">
        <title>Genome analysis of Parmales, the sister group of diatoms, reveals the evolutionary specialization of diatoms from phago-mixotrophs to photoautotrophs.</title>
        <authorList>
            <person name="Ban H."/>
            <person name="Sato S."/>
            <person name="Yoshikawa S."/>
            <person name="Yamada K."/>
            <person name="Nakamura Y."/>
            <person name="Ichinomiya M."/>
            <person name="Sato N."/>
            <person name="Blanc-Mathieu R."/>
            <person name="Endo H."/>
            <person name="Kuwata A."/>
            <person name="Ogata H."/>
        </authorList>
    </citation>
    <scope>NUCLEOTIDE SEQUENCE [LARGE SCALE GENOMIC DNA]</scope>
    <source>
        <strain evidence="5">NIES 3699</strain>
    </source>
</reference>
<dbReference type="PANTHER" id="PTHR24113:SF12">
    <property type="entry name" value="RAN GTPASE-ACTIVATING PROTEIN 1"/>
    <property type="match status" value="1"/>
</dbReference>
<dbReference type="SUPFAM" id="SSF52047">
    <property type="entry name" value="RNI-like"/>
    <property type="match status" value="1"/>
</dbReference>
<dbReference type="PANTHER" id="PTHR24113">
    <property type="entry name" value="RAN GTPASE-ACTIVATING PROTEIN 1"/>
    <property type="match status" value="1"/>
</dbReference>
<evidence type="ECO:0000313" key="4">
    <source>
        <dbReference type="EMBL" id="GMI09035.1"/>
    </source>
</evidence>
<name>A0A9W7KRK1_9STRA</name>
<keyword evidence="1" id="KW-0343">GTPase activation</keyword>
<dbReference type="Gene3D" id="3.80.10.10">
    <property type="entry name" value="Ribonuclease Inhibitor"/>
    <property type="match status" value="2"/>
</dbReference>
<dbReference type="AlphaFoldDB" id="A0A9W7KRK1"/>
<accession>A0A9W7KRK1</accession>
<dbReference type="GO" id="GO:0005829">
    <property type="term" value="C:cytosol"/>
    <property type="evidence" value="ECO:0007669"/>
    <property type="project" value="TreeGrafter"/>
</dbReference>
<evidence type="ECO:0000256" key="2">
    <source>
        <dbReference type="ARBA" id="ARBA00022614"/>
    </source>
</evidence>
<dbReference type="GO" id="GO:0005096">
    <property type="term" value="F:GTPase activator activity"/>
    <property type="evidence" value="ECO:0007669"/>
    <property type="project" value="UniProtKB-KW"/>
</dbReference>
<gene>
    <name evidence="4" type="ORF">TrVE_jg12368</name>
</gene>
<dbReference type="SMART" id="SM00368">
    <property type="entry name" value="LRR_RI"/>
    <property type="match status" value="5"/>
</dbReference>
<dbReference type="GO" id="GO:0031267">
    <property type="term" value="F:small GTPase binding"/>
    <property type="evidence" value="ECO:0007669"/>
    <property type="project" value="TreeGrafter"/>
</dbReference>
<keyword evidence="5" id="KW-1185">Reference proteome</keyword>
<comment type="caution">
    <text evidence="4">The sequence shown here is derived from an EMBL/GenBank/DDBJ whole genome shotgun (WGS) entry which is preliminary data.</text>
</comment>
<evidence type="ECO:0000256" key="1">
    <source>
        <dbReference type="ARBA" id="ARBA00022468"/>
    </source>
</evidence>
<organism evidence="4 5">
    <name type="scientific">Triparma verrucosa</name>
    <dbReference type="NCBI Taxonomy" id="1606542"/>
    <lineage>
        <taxon>Eukaryota</taxon>
        <taxon>Sar</taxon>
        <taxon>Stramenopiles</taxon>
        <taxon>Ochrophyta</taxon>
        <taxon>Bolidophyceae</taxon>
        <taxon>Parmales</taxon>
        <taxon>Triparmaceae</taxon>
        <taxon>Triparma</taxon>
    </lineage>
</organism>
<keyword evidence="2" id="KW-0433">Leucine-rich repeat</keyword>
<dbReference type="Proteomes" id="UP001165160">
    <property type="component" value="Unassembled WGS sequence"/>
</dbReference>
<dbReference type="InterPro" id="IPR027038">
    <property type="entry name" value="RanGap"/>
</dbReference>
<keyword evidence="3" id="KW-0677">Repeat</keyword>
<dbReference type="GO" id="GO:0006913">
    <property type="term" value="P:nucleocytoplasmic transport"/>
    <property type="evidence" value="ECO:0007669"/>
    <property type="project" value="TreeGrafter"/>
</dbReference>
<dbReference type="Pfam" id="PF13516">
    <property type="entry name" value="LRR_6"/>
    <property type="match status" value="2"/>
</dbReference>
<evidence type="ECO:0000256" key="3">
    <source>
        <dbReference type="ARBA" id="ARBA00022737"/>
    </source>
</evidence>
<sequence>MSDEDEDFQFFDPTDMERMLLPQRKLAALPAGEGMNSGVLYDVDGVKELKSKSTSVASMTRIRRKKDHGSTAAFLNHNILSAMYKFLPYEDLIIQSRTSRDFYKALRKVPLNLTCHGERARMLCSYLSGLAVPNSTIRILRLGEERDTIRETALNDLCVAFQNAVVPRLTKFHIEINPDTGEQGIFTLIDAMLTNPLNELRCLDFEGSYIGQKSARKLADILASKKFSMVEELNLSRNGMGEQGTKFMVKGLVSNGGACPKLKVLNLERNDVGKGWRTIPKALGGDAFKSSLVDFNCSNNNITGDAMRIAADECHGGIEHVLKYLNFSYNDLGDIGAARFVNLFLGFSTSIIKLHLSSIDGQTKFALGLAKAIEDSRLPHLEHLDIGKNAIARQGIERLSQALETGRCPGLRHLDLSVCSMTSSGISLLCQSIRSGCYDNLRHLDLSANNAQASMVFIAEVLKEGRCGELRKLIISKNSPMKERKGLPFCFRDVFFKNHKWLVVVDDEDIL</sequence>
<proteinExistence type="predicted"/>
<dbReference type="InterPro" id="IPR032675">
    <property type="entry name" value="LRR_dom_sf"/>
</dbReference>
<dbReference type="InterPro" id="IPR001611">
    <property type="entry name" value="Leu-rich_rpt"/>
</dbReference>
<dbReference type="EMBL" id="BRXX01000392">
    <property type="protein sequence ID" value="GMI09035.1"/>
    <property type="molecule type" value="Genomic_DNA"/>
</dbReference>